<dbReference type="AlphaFoldDB" id="A0A0E9XM33"/>
<reference evidence="2" key="1">
    <citation type="submission" date="2014-11" db="EMBL/GenBank/DDBJ databases">
        <authorList>
            <person name="Amaro Gonzalez C."/>
        </authorList>
    </citation>
    <scope>NUCLEOTIDE SEQUENCE</scope>
</reference>
<sequence length="96" mass="11239">MQNFSIKKPKHRSTETEKHSVLYLSYDHYYFIYLFFCSGRGSRRTQDMAAGFVLVCMQSHTKSAFPVQTHSEFQWKPPPHAEKPTQNFLQTPVGRP</sequence>
<organism evidence="2">
    <name type="scientific">Anguilla anguilla</name>
    <name type="common">European freshwater eel</name>
    <name type="synonym">Muraena anguilla</name>
    <dbReference type="NCBI Taxonomy" id="7936"/>
    <lineage>
        <taxon>Eukaryota</taxon>
        <taxon>Metazoa</taxon>
        <taxon>Chordata</taxon>
        <taxon>Craniata</taxon>
        <taxon>Vertebrata</taxon>
        <taxon>Euteleostomi</taxon>
        <taxon>Actinopterygii</taxon>
        <taxon>Neopterygii</taxon>
        <taxon>Teleostei</taxon>
        <taxon>Anguilliformes</taxon>
        <taxon>Anguillidae</taxon>
        <taxon>Anguilla</taxon>
    </lineage>
</organism>
<accession>A0A0E9XM33</accession>
<proteinExistence type="predicted"/>
<feature type="region of interest" description="Disordered" evidence="1">
    <location>
        <begin position="74"/>
        <end position="96"/>
    </location>
</feature>
<dbReference type="EMBL" id="GBXM01005829">
    <property type="protein sequence ID" value="JAI02749.1"/>
    <property type="molecule type" value="Transcribed_RNA"/>
</dbReference>
<evidence type="ECO:0000313" key="2">
    <source>
        <dbReference type="EMBL" id="JAI02749.1"/>
    </source>
</evidence>
<reference evidence="2" key="2">
    <citation type="journal article" date="2015" name="Fish Shellfish Immunol.">
        <title>Early steps in the European eel (Anguilla anguilla)-Vibrio vulnificus interaction in the gills: Role of the RtxA13 toxin.</title>
        <authorList>
            <person name="Callol A."/>
            <person name="Pajuelo D."/>
            <person name="Ebbesson L."/>
            <person name="Teles M."/>
            <person name="MacKenzie S."/>
            <person name="Amaro C."/>
        </authorList>
    </citation>
    <scope>NUCLEOTIDE SEQUENCE</scope>
</reference>
<evidence type="ECO:0000256" key="1">
    <source>
        <dbReference type="SAM" id="MobiDB-lite"/>
    </source>
</evidence>
<name>A0A0E9XM33_ANGAN</name>
<protein>
    <submittedName>
        <fullName evidence="2">Uncharacterized protein</fullName>
    </submittedName>
</protein>